<dbReference type="AlphaFoldDB" id="Q2J4I3"/>
<accession>Q2J4I3</accession>
<dbReference type="EMBL" id="CP000249">
    <property type="protein sequence ID" value="ABD13809.1"/>
    <property type="molecule type" value="Genomic_DNA"/>
</dbReference>
<protein>
    <submittedName>
        <fullName evidence="2">Uncharacterized protein</fullName>
    </submittedName>
</protein>
<dbReference type="STRING" id="106370.Francci3_4463"/>
<gene>
    <name evidence="2" type="ordered locus">Francci3_4463</name>
</gene>
<keyword evidence="1" id="KW-0812">Transmembrane</keyword>
<evidence type="ECO:0000313" key="2">
    <source>
        <dbReference type="EMBL" id="ABD13809.1"/>
    </source>
</evidence>
<reference evidence="2 3" key="1">
    <citation type="journal article" date="2007" name="Genome Res.">
        <title>Genome characteristics of facultatively symbiotic Frankia sp. strains reflect host range and host plant biogeography.</title>
        <authorList>
            <person name="Normand P."/>
            <person name="Lapierre P."/>
            <person name="Tisa L.S."/>
            <person name="Gogarten J.P."/>
            <person name="Alloisio N."/>
            <person name="Bagnarol E."/>
            <person name="Bassi C.A."/>
            <person name="Berry A.M."/>
            <person name="Bickhart D.M."/>
            <person name="Choisne N."/>
            <person name="Couloux A."/>
            <person name="Cournoyer B."/>
            <person name="Cruveiller S."/>
            <person name="Daubin V."/>
            <person name="Demange N."/>
            <person name="Francino M.P."/>
            <person name="Goltsman E."/>
            <person name="Huang Y."/>
            <person name="Kopp O.R."/>
            <person name="Labarre L."/>
            <person name="Lapidus A."/>
            <person name="Lavire C."/>
            <person name="Marechal J."/>
            <person name="Martinez M."/>
            <person name="Mastronunzio J.E."/>
            <person name="Mullin B.C."/>
            <person name="Niemann J."/>
            <person name="Pujic P."/>
            <person name="Rawnsley T."/>
            <person name="Rouy Z."/>
            <person name="Schenowitz C."/>
            <person name="Sellstedt A."/>
            <person name="Tavares F."/>
            <person name="Tomkins J.P."/>
            <person name="Vallenet D."/>
            <person name="Valverde C."/>
            <person name="Wall L.G."/>
            <person name="Wang Y."/>
            <person name="Medigue C."/>
            <person name="Benson D.R."/>
        </authorList>
    </citation>
    <scope>NUCLEOTIDE SEQUENCE [LARGE SCALE GENOMIC DNA]</scope>
    <source>
        <strain evidence="3">DSM 45818 / CECT 9043 / CcI3</strain>
    </source>
</reference>
<evidence type="ECO:0000313" key="3">
    <source>
        <dbReference type="Proteomes" id="UP000001937"/>
    </source>
</evidence>
<keyword evidence="1" id="KW-0472">Membrane</keyword>
<dbReference type="HOGENOM" id="CLU_1479999_0_0_11"/>
<name>Q2J4I3_FRACC</name>
<dbReference type="RefSeq" id="WP_011438817.1">
    <property type="nucleotide sequence ID" value="NC_007777.1"/>
</dbReference>
<sequence length="182" mass="18358">MTRPLVGHGGTPARRRLRRLLLVVAAVAVLRGVQAGVAALTVLTAAALRLEQQLPHLHVTRLAETGPEPLTPLTALVMVAVSAAVSALLLRARRTVTAFAAVKAFALIAASTIAGVVAAGPVGLRLAVAGCGASLAVLLWPAVRRAAVTLLTAVGLPHATGRTADVALAVKIGLLVAVVLVS</sequence>
<feature type="transmembrane region" description="Helical" evidence="1">
    <location>
        <begin position="20"/>
        <end position="50"/>
    </location>
</feature>
<dbReference type="KEGG" id="fra:Francci3_4463"/>
<keyword evidence="3" id="KW-1185">Reference proteome</keyword>
<feature type="transmembrane region" description="Helical" evidence="1">
    <location>
        <begin position="124"/>
        <end position="143"/>
    </location>
</feature>
<feature type="transmembrane region" description="Helical" evidence="1">
    <location>
        <begin position="70"/>
        <end position="90"/>
    </location>
</feature>
<organism evidence="2 3">
    <name type="scientific">Frankia casuarinae (strain DSM 45818 / CECT 9043 / HFP020203 / CcI3)</name>
    <dbReference type="NCBI Taxonomy" id="106370"/>
    <lineage>
        <taxon>Bacteria</taxon>
        <taxon>Bacillati</taxon>
        <taxon>Actinomycetota</taxon>
        <taxon>Actinomycetes</taxon>
        <taxon>Frankiales</taxon>
        <taxon>Frankiaceae</taxon>
        <taxon>Frankia</taxon>
    </lineage>
</organism>
<keyword evidence="1" id="KW-1133">Transmembrane helix</keyword>
<dbReference type="Proteomes" id="UP000001937">
    <property type="component" value="Chromosome"/>
</dbReference>
<proteinExistence type="predicted"/>
<feature type="transmembrane region" description="Helical" evidence="1">
    <location>
        <begin position="97"/>
        <end position="118"/>
    </location>
</feature>
<evidence type="ECO:0000256" key="1">
    <source>
        <dbReference type="SAM" id="Phobius"/>
    </source>
</evidence>